<dbReference type="EMBL" id="VOKX01000036">
    <property type="protein sequence ID" value="KAB7842845.1"/>
    <property type="molecule type" value="Genomic_DNA"/>
</dbReference>
<accession>A0A5N5W5R0</accession>
<evidence type="ECO:0000313" key="3">
    <source>
        <dbReference type="Proteomes" id="UP000327000"/>
    </source>
</evidence>
<evidence type="ECO:0000313" key="2">
    <source>
        <dbReference type="EMBL" id="KAB7842845.1"/>
    </source>
</evidence>
<sequence length="183" mass="18913">MIGSRGAGITLASLTLLTSAAAGVPAAQAEEHPRERERTAIDCTGQENITYGPGLGLSSAASAKVSVDGTYHCTDASGHGSTATYHTEGKTGGGCLLLSWNHSKEVLRRSDGTTTVIRYEAGPSVRVAGLNTAFLRGEVIAGRHKGATAEKTIQTLPATLPTDCAIGPGIRHTTGLTHLRIRP</sequence>
<gene>
    <name evidence="2" type="ORF">FRZ00_19425</name>
</gene>
<dbReference type="Proteomes" id="UP000327000">
    <property type="component" value="Unassembled WGS sequence"/>
</dbReference>
<proteinExistence type="predicted"/>
<dbReference type="OrthoDB" id="4182454at2"/>
<keyword evidence="3" id="KW-1185">Reference proteome</keyword>
<organism evidence="2 3">
    <name type="scientific">Streptomyces mobaraensis</name>
    <name type="common">Streptoverticillium mobaraense</name>
    <dbReference type="NCBI Taxonomy" id="35621"/>
    <lineage>
        <taxon>Bacteria</taxon>
        <taxon>Bacillati</taxon>
        <taxon>Actinomycetota</taxon>
        <taxon>Actinomycetes</taxon>
        <taxon>Kitasatosporales</taxon>
        <taxon>Streptomycetaceae</taxon>
        <taxon>Streptomyces</taxon>
    </lineage>
</organism>
<comment type="caution">
    <text evidence="2">The sequence shown here is derived from an EMBL/GenBank/DDBJ whole genome shotgun (WGS) entry which is preliminary data.</text>
</comment>
<feature type="chain" id="PRO_5025048065" description="Secreted protein" evidence="1">
    <location>
        <begin position="30"/>
        <end position="183"/>
    </location>
</feature>
<dbReference type="AlphaFoldDB" id="A0A5N5W5R0"/>
<protein>
    <recommendedName>
        <fullName evidence="4">Secreted protein</fullName>
    </recommendedName>
</protein>
<evidence type="ECO:0000256" key="1">
    <source>
        <dbReference type="SAM" id="SignalP"/>
    </source>
</evidence>
<name>A0A5N5W5R0_STRMB</name>
<dbReference type="RefSeq" id="WP_152264345.1">
    <property type="nucleotide sequence ID" value="NZ_VOKX01000036.1"/>
</dbReference>
<reference evidence="2 3" key="1">
    <citation type="journal article" date="2019" name="Microb. Cell Fact.">
        <title>Exploring novel herbicidin analogues by transcriptional regulator overexpression and MS/MS molecular networking.</title>
        <authorList>
            <person name="Shi Y."/>
            <person name="Gu R."/>
            <person name="Li Y."/>
            <person name="Wang X."/>
            <person name="Ren W."/>
            <person name="Li X."/>
            <person name="Wang L."/>
            <person name="Xie Y."/>
            <person name="Hong B."/>
        </authorList>
    </citation>
    <scope>NUCLEOTIDE SEQUENCE [LARGE SCALE GENOMIC DNA]</scope>
    <source>
        <strain evidence="2 3">US-43</strain>
    </source>
</reference>
<keyword evidence="1" id="KW-0732">Signal</keyword>
<feature type="signal peptide" evidence="1">
    <location>
        <begin position="1"/>
        <end position="29"/>
    </location>
</feature>
<evidence type="ECO:0008006" key="4">
    <source>
        <dbReference type="Google" id="ProtNLM"/>
    </source>
</evidence>